<evidence type="ECO:0000313" key="2">
    <source>
        <dbReference type="EMBL" id="KYF82504.1"/>
    </source>
</evidence>
<dbReference type="SMART" id="SM00530">
    <property type="entry name" value="HTH_XRE"/>
    <property type="match status" value="2"/>
</dbReference>
<sequence>MNNLDLDVLASELLRAVRGKRSQRAFSRRLGYRTNIAYTWESGRSFPTAAKAFAAAERAGVDTAAGIARFFGAAPPWLARASLGTPEGVVQLLGELRAGRTIVEIARSAGRSRFAVARWLQGDAEPRLPDFLRLVDVCSLRLLDFLATLVDPRALPSARAAWKQLETRRRAAYEVPWSQAVLLALELRAYEELPRHRDGWIAERIGITPKEERECLALLERTGQIHLVGRKYAIAPSRTVDTRRDPKAAHQVKVWWSQRAVERLELGAPGPSSYNLFTVSAPDLERLRELHRAYFQQMRAIVAASQPCERLVLACAQMLDLSVQPAPAISGGSPAPA</sequence>
<evidence type="ECO:0000259" key="1">
    <source>
        <dbReference type="SMART" id="SM00530"/>
    </source>
</evidence>
<accession>A0A150SWF2</accession>
<dbReference type="Proteomes" id="UP000075515">
    <property type="component" value="Unassembled WGS sequence"/>
</dbReference>
<proteinExistence type="predicted"/>
<gene>
    <name evidence="2" type="ORF">BE18_07440</name>
</gene>
<protein>
    <recommendedName>
        <fullName evidence="1">HTH cro/C1-type domain-containing protein</fullName>
    </recommendedName>
</protein>
<dbReference type="InterPro" id="IPR025537">
    <property type="entry name" value="DUF4423"/>
</dbReference>
<evidence type="ECO:0000313" key="3">
    <source>
        <dbReference type="Proteomes" id="UP000075515"/>
    </source>
</evidence>
<dbReference type="Pfam" id="PF14394">
    <property type="entry name" value="DUF4423"/>
    <property type="match status" value="1"/>
</dbReference>
<comment type="caution">
    <text evidence="2">The sequence shown here is derived from an EMBL/GenBank/DDBJ whole genome shotgun (WGS) entry which is preliminary data.</text>
</comment>
<dbReference type="InterPro" id="IPR001387">
    <property type="entry name" value="Cro/C1-type_HTH"/>
</dbReference>
<feature type="domain" description="HTH cro/C1-type" evidence="1">
    <location>
        <begin position="92"/>
        <end position="145"/>
    </location>
</feature>
<dbReference type="EMBL" id="JEMC01003265">
    <property type="protein sequence ID" value="KYF82504.1"/>
    <property type="molecule type" value="Genomic_DNA"/>
</dbReference>
<reference evidence="2 3" key="1">
    <citation type="submission" date="2014-02" db="EMBL/GenBank/DDBJ databases">
        <title>The small core and large imbalanced accessory genome model reveals a collaborative survival strategy of Sorangium cellulosum strains in nature.</title>
        <authorList>
            <person name="Han K."/>
            <person name="Peng R."/>
            <person name="Blom J."/>
            <person name="Li Y.-Z."/>
        </authorList>
    </citation>
    <scope>NUCLEOTIDE SEQUENCE [LARGE SCALE GENOMIC DNA]</scope>
    <source>
        <strain evidence="2 3">So0149</strain>
    </source>
</reference>
<dbReference type="AlphaFoldDB" id="A0A150SWF2"/>
<name>A0A150SWF2_SORCE</name>
<feature type="domain" description="HTH cro/C1-type" evidence="1">
    <location>
        <begin position="13"/>
        <end position="66"/>
    </location>
</feature>
<organism evidence="2 3">
    <name type="scientific">Sorangium cellulosum</name>
    <name type="common">Polyangium cellulosum</name>
    <dbReference type="NCBI Taxonomy" id="56"/>
    <lineage>
        <taxon>Bacteria</taxon>
        <taxon>Pseudomonadati</taxon>
        <taxon>Myxococcota</taxon>
        <taxon>Polyangia</taxon>
        <taxon>Polyangiales</taxon>
        <taxon>Polyangiaceae</taxon>
        <taxon>Sorangium</taxon>
    </lineage>
</organism>